<keyword evidence="4 8" id="KW-0067">ATP-binding</keyword>
<proteinExistence type="predicted"/>
<dbReference type="GO" id="GO:0005524">
    <property type="term" value="F:ATP binding"/>
    <property type="evidence" value="ECO:0007669"/>
    <property type="project" value="UniProtKB-KW"/>
</dbReference>
<evidence type="ECO:0000313" key="9">
    <source>
        <dbReference type="Proteomes" id="UP000190837"/>
    </source>
</evidence>
<evidence type="ECO:0000259" key="7">
    <source>
        <dbReference type="Pfam" id="PF00005"/>
    </source>
</evidence>
<dbReference type="PANTHER" id="PTHR43790">
    <property type="entry name" value="CARBOHYDRATE TRANSPORT ATP-BINDING PROTEIN MG119-RELATED"/>
    <property type="match status" value="1"/>
</dbReference>
<dbReference type="PANTHER" id="PTHR43790:SF3">
    <property type="entry name" value="D-ALLOSE IMPORT ATP-BINDING PROTEIN ALSA-RELATED"/>
    <property type="match status" value="1"/>
</dbReference>
<keyword evidence="5" id="KW-1278">Translocase</keyword>
<gene>
    <name evidence="8" type="ORF">CHUV0807_0681</name>
</gene>
<accession>A0A1C3H2X5</accession>
<dbReference type="AlphaFoldDB" id="A0A1C3H2X5"/>
<evidence type="ECO:0000256" key="2">
    <source>
        <dbReference type="ARBA" id="ARBA00022475"/>
    </source>
</evidence>
<keyword evidence="6" id="KW-0472">Membrane</keyword>
<keyword evidence="3" id="KW-0547">Nucleotide-binding</keyword>
<evidence type="ECO:0000256" key="4">
    <source>
        <dbReference type="ARBA" id="ARBA00022840"/>
    </source>
</evidence>
<dbReference type="Pfam" id="PF00005">
    <property type="entry name" value="ABC_tran"/>
    <property type="match status" value="1"/>
</dbReference>
<sequence>MNPPECLLKISGIDKTFPGVKALTQASLSVYAGQAMALIGENGAGKSTLMKVLTGIYTKDAGSIEYLGREVAFRNPRESQQAGISIIHQELNLIGELSIAENIFLGREPLTRFGSINWKKLYRDADALLARLSFPFASDTPNIRRLLGLEANGADKLGVGADFCAKIIKHVGNYGEAYDRNVGKDSPLNIERGLNRLWNQGGIMFAPPLR</sequence>
<dbReference type="Gene3D" id="3.40.50.300">
    <property type="entry name" value="P-loop containing nucleotide triphosphate hydrolases"/>
    <property type="match status" value="1"/>
</dbReference>
<dbReference type="InterPro" id="IPR027417">
    <property type="entry name" value="P-loop_NTPase"/>
</dbReference>
<keyword evidence="1" id="KW-0813">Transport</keyword>
<evidence type="ECO:0000256" key="6">
    <source>
        <dbReference type="ARBA" id="ARBA00023136"/>
    </source>
</evidence>
<keyword evidence="2" id="KW-1003">Cell membrane</keyword>
<feature type="domain" description="ABC transporter" evidence="7">
    <location>
        <begin position="23"/>
        <end position="140"/>
    </location>
</feature>
<evidence type="ECO:0000256" key="1">
    <source>
        <dbReference type="ARBA" id="ARBA00022448"/>
    </source>
</evidence>
<dbReference type="SUPFAM" id="SSF52540">
    <property type="entry name" value="P-loop containing nucleoside triphosphate hydrolases"/>
    <property type="match status" value="1"/>
</dbReference>
<dbReference type="GO" id="GO:0016887">
    <property type="term" value="F:ATP hydrolysis activity"/>
    <property type="evidence" value="ECO:0007669"/>
    <property type="project" value="InterPro"/>
</dbReference>
<dbReference type="InterPro" id="IPR003439">
    <property type="entry name" value="ABC_transporter-like_ATP-bd"/>
</dbReference>
<dbReference type="Proteomes" id="UP000190837">
    <property type="component" value="Unassembled WGS sequence"/>
</dbReference>
<dbReference type="EMBL" id="FKLO01000029">
    <property type="protein sequence ID" value="SAM60053.1"/>
    <property type="molecule type" value="Genomic_DNA"/>
</dbReference>
<evidence type="ECO:0000256" key="5">
    <source>
        <dbReference type="ARBA" id="ARBA00022967"/>
    </source>
</evidence>
<protein>
    <submittedName>
        <fullName evidence="8">Ribose ABC transport system, ATP-binding protein RbsA (TC 3.A.1.2.1)</fullName>
    </submittedName>
</protein>
<evidence type="ECO:0000313" key="8">
    <source>
        <dbReference type="EMBL" id="SAM60053.1"/>
    </source>
</evidence>
<dbReference type="InterPro" id="IPR050107">
    <property type="entry name" value="ABC_carbohydrate_import_ATPase"/>
</dbReference>
<organism evidence="8 9">
    <name type="scientific">Cardiobacterium hominis</name>
    <dbReference type="NCBI Taxonomy" id="2718"/>
    <lineage>
        <taxon>Bacteria</taxon>
        <taxon>Pseudomonadati</taxon>
        <taxon>Pseudomonadota</taxon>
        <taxon>Gammaproteobacteria</taxon>
        <taxon>Cardiobacteriales</taxon>
        <taxon>Cardiobacteriaceae</taxon>
        <taxon>Cardiobacterium</taxon>
    </lineage>
</organism>
<reference evidence="9" key="1">
    <citation type="submission" date="2016-04" db="EMBL/GenBank/DDBJ databases">
        <authorList>
            <person name="Tagini F."/>
        </authorList>
    </citation>
    <scope>NUCLEOTIDE SEQUENCE [LARGE SCALE GENOMIC DNA]</scope>
    <source>
        <strain evidence="9">CHUV0807</strain>
    </source>
</reference>
<name>A0A1C3H2X5_9GAMM</name>
<evidence type="ECO:0000256" key="3">
    <source>
        <dbReference type="ARBA" id="ARBA00022741"/>
    </source>
</evidence>